<feature type="transmembrane region" description="Helical" evidence="1">
    <location>
        <begin position="12"/>
        <end position="32"/>
    </location>
</feature>
<gene>
    <name evidence="2" type="ORF">MF646_05850</name>
</gene>
<dbReference type="Proteomes" id="UP001139150">
    <property type="component" value="Unassembled WGS sequence"/>
</dbReference>
<organism evidence="2 3">
    <name type="scientific">Halalkalibacter alkaliphilus</name>
    <dbReference type="NCBI Taxonomy" id="2917993"/>
    <lineage>
        <taxon>Bacteria</taxon>
        <taxon>Bacillati</taxon>
        <taxon>Bacillota</taxon>
        <taxon>Bacilli</taxon>
        <taxon>Bacillales</taxon>
        <taxon>Bacillaceae</taxon>
        <taxon>Halalkalibacter</taxon>
    </lineage>
</organism>
<keyword evidence="1" id="KW-0812">Transmembrane</keyword>
<proteinExistence type="predicted"/>
<evidence type="ECO:0000313" key="2">
    <source>
        <dbReference type="EMBL" id="MCL7746646.1"/>
    </source>
</evidence>
<dbReference type="EMBL" id="JAKRYL010000004">
    <property type="protein sequence ID" value="MCL7746646.1"/>
    <property type="molecule type" value="Genomic_DNA"/>
</dbReference>
<accession>A0A9X1ZYF0</accession>
<protein>
    <submittedName>
        <fullName evidence="2">Uncharacterized protein</fullName>
    </submittedName>
</protein>
<dbReference type="RefSeq" id="WP_250095558.1">
    <property type="nucleotide sequence ID" value="NZ_JAKRYL010000004.1"/>
</dbReference>
<keyword evidence="1" id="KW-0472">Membrane</keyword>
<evidence type="ECO:0000313" key="3">
    <source>
        <dbReference type="Proteomes" id="UP001139150"/>
    </source>
</evidence>
<reference evidence="2" key="1">
    <citation type="submission" date="2022-02" db="EMBL/GenBank/DDBJ databases">
        <title>Halalkalibacter sp. nov. isolated from Lonar Lake, India.</title>
        <authorList>
            <person name="Joshi A."/>
            <person name="Thite S."/>
            <person name="Lodha T."/>
        </authorList>
    </citation>
    <scope>NUCLEOTIDE SEQUENCE</scope>
    <source>
        <strain evidence="2">MEB205</strain>
    </source>
</reference>
<name>A0A9X1ZYF0_9BACI</name>
<evidence type="ECO:0000256" key="1">
    <source>
        <dbReference type="SAM" id="Phobius"/>
    </source>
</evidence>
<keyword evidence="3" id="KW-1185">Reference proteome</keyword>
<keyword evidence="1" id="KW-1133">Transmembrane helix</keyword>
<dbReference type="AlphaFoldDB" id="A0A9X1ZYF0"/>
<sequence length="55" mass="5706">MPISTDGLLETILCGVGRILLILLLELAIIVADLFGFNTGPIVTARNAIATAPCP</sequence>
<comment type="caution">
    <text evidence="2">The sequence shown here is derived from an EMBL/GenBank/DDBJ whole genome shotgun (WGS) entry which is preliminary data.</text>
</comment>